<evidence type="ECO:0000256" key="5">
    <source>
        <dbReference type="ARBA" id="ARBA00023163"/>
    </source>
</evidence>
<gene>
    <name evidence="6" type="primary">sigI</name>
    <name evidence="8" type="ORF">IAD24_00210</name>
</gene>
<keyword evidence="4 6" id="KW-0238">DNA-binding</keyword>
<dbReference type="GO" id="GO:0006352">
    <property type="term" value="P:DNA-templated transcription initiation"/>
    <property type="evidence" value="ECO:0007669"/>
    <property type="project" value="UniProtKB-UniRule"/>
</dbReference>
<keyword evidence="1 6" id="KW-0963">Cytoplasm</keyword>
<dbReference type="InterPro" id="IPR014284">
    <property type="entry name" value="RNA_pol_sigma-70_dom"/>
</dbReference>
<keyword evidence="3 6" id="KW-0731">Sigma factor</keyword>
<evidence type="ECO:0000256" key="2">
    <source>
        <dbReference type="ARBA" id="ARBA00023015"/>
    </source>
</evidence>
<dbReference type="InterPro" id="IPR007627">
    <property type="entry name" value="RNA_pol_sigma70_r2"/>
</dbReference>
<dbReference type="GO" id="GO:0005737">
    <property type="term" value="C:cytoplasm"/>
    <property type="evidence" value="ECO:0007669"/>
    <property type="project" value="UniProtKB-SubCell"/>
</dbReference>
<dbReference type="PANTHER" id="PTHR30385">
    <property type="entry name" value="SIGMA FACTOR F FLAGELLAR"/>
    <property type="match status" value="1"/>
</dbReference>
<evidence type="ECO:0000313" key="8">
    <source>
        <dbReference type="EMBL" id="HIU93556.1"/>
    </source>
</evidence>
<dbReference type="Pfam" id="PF04542">
    <property type="entry name" value="Sigma70_r2"/>
    <property type="match status" value="1"/>
</dbReference>
<comment type="similarity">
    <text evidence="6">Belongs to the sigma-70 factor family. SigI subfamily.</text>
</comment>
<dbReference type="AlphaFoldDB" id="A0A9D1N2P2"/>
<reference evidence="8" key="2">
    <citation type="journal article" date="2021" name="PeerJ">
        <title>Extensive microbial diversity within the chicken gut microbiome revealed by metagenomics and culture.</title>
        <authorList>
            <person name="Gilroy R."/>
            <person name="Ravi A."/>
            <person name="Getino M."/>
            <person name="Pursley I."/>
            <person name="Horton D.L."/>
            <person name="Alikhan N.F."/>
            <person name="Baker D."/>
            <person name="Gharbi K."/>
            <person name="Hall N."/>
            <person name="Watson M."/>
            <person name="Adriaenssens E.M."/>
            <person name="Foster-Nyarko E."/>
            <person name="Jarju S."/>
            <person name="Secka A."/>
            <person name="Antonio M."/>
            <person name="Oren A."/>
            <person name="Chaudhuri R.R."/>
            <person name="La Ragione R."/>
            <person name="Hildebrand F."/>
            <person name="Pallen M.J."/>
        </authorList>
    </citation>
    <scope>NUCLEOTIDE SEQUENCE</scope>
    <source>
        <strain evidence="8">ChiGjej2B2-16831</strain>
    </source>
</reference>
<comment type="caution">
    <text evidence="8">The sequence shown here is derived from an EMBL/GenBank/DDBJ whole genome shotgun (WGS) entry which is preliminary data.</text>
</comment>
<dbReference type="Proteomes" id="UP000824128">
    <property type="component" value="Unassembled WGS sequence"/>
</dbReference>
<dbReference type="HAMAP" id="MF_02064">
    <property type="entry name" value="Sigma70_SigI"/>
    <property type="match status" value="1"/>
</dbReference>
<dbReference type="PANTHER" id="PTHR30385:SF6">
    <property type="entry name" value="RNA POLYMERASE SIGMA FACTOR SIGI"/>
    <property type="match status" value="1"/>
</dbReference>
<evidence type="ECO:0000256" key="1">
    <source>
        <dbReference type="ARBA" id="ARBA00022490"/>
    </source>
</evidence>
<evidence type="ECO:0000256" key="3">
    <source>
        <dbReference type="ARBA" id="ARBA00023082"/>
    </source>
</evidence>
<organism evidence="8 9">
    <name type="scientific">Candidatus Aphodomorpha intestinavium</name>
    <dbReference type="NCBI Taxonomy" id="2840672"/>
    <lineage>
        <taxon>Bacteria</taxon>
        <taxon>Bacillati</taxon>
        <taxon>Bacillota</taxon>
        <taxon>Clostridia</taxon>
        <taxon>Eubacteriales</taxon>
        <taxon>Candidatus Aphodomorpha</taxon>
    </lineage>
</organism>
<comment type="subcellular location">
    <subcellularLocation>
        <location evidence="6">Cytoplasm</location>
    </subcellularLocation>
</comment>
<feature type="DNA-binding region" description="H-T-H motif" evidence="6">
    <location>
        <begin position="190"/>
        <end position="209"/>
    </location>
</feature>
<evidence type="ECO:0000256" key="6">
    <source>
        <dbReference type="HAMAP-Rule" id="MF_02064"/>
    </source>
</evidence>
<comment type="subunit">
    <text evidence="6">Interacts with RsgI.</text>
</comment>
<keyword evidence="5 6" id="KW-0804">Transcription</keyword>
<reference evidence="8" key="1">
    <citation type="submission" date="2020-10" db="EMBL/GenBank/DDBJ databases">
        <authorList>
            <person name="Gilroy R."/>
        </authorList>
    </citation>
    <scope>NUCLEOTIDE SEQUENCE</scope>
    <source>
        <strain evidence="8">ChiGjej2B2-16831</strain>
    </source>
</reference>
<dbReference type="SUPFAM" id="SSF88946">
    <property type="entry name" value="Sigma2 domain of RNA polymerase sigma factors"/>
    <property type="match status" value="1"/>
</dbReference>
<dbReference type="NCBIfam" id="TIGR02937">
    <property type="entry name" value="sigma70-ECF"/>
    <property type="match status" value="1"/>
</dbReference>
<dbReference type="InterPro" id="IPR013325">
    <property type="entry name" value="RNA_pol_sigma_r2"/>
</dbReference>
<dbReference type="Gene3D" id="1.10.1740.10">
    <property type="match status" value="1"/>
</dbReference>
<keyword evidence="6" id="KW-0346">Stress response</keyword>
<dbReference type="GO" id="GO:0016987">
    <property type="term" value="F:sigma factor activity"/>
    <property type="evidence" value="ECO:0007669"/>
    <property type="project" value="UniProtKB-UniRule"/>
</dbReference>
<sequence>MQNEHQIIRAVEAAKTDAQKADELIRSYLPFIRAEASKAISRPCTEQDDEFSIAMIAFHEAILGYERRRGAFLPYAALLIRSRVIDHQRREARHRGLASLDAAGEDGRTPLDALPDARDRYAEAADAEAARQEIEELAAVMAGFGVSFSDVADASPRQERTRGACARAVRYAVENRGLLDELLRTKKLPLAQLAHGAGVERKTLERHRRYVLALLLIQTNGYEIVRGHIRRMLRQEGGEGA</sequence>
<feature type="short sequence motif" description="Polymerase core binding" evidence="6">
    <location>
        <begin position="49"/>
        <end position="62"/>
    </location>
</feature>
<accession>A0A9D1N2P2</accession>
<proteinExistence type="inferred from homology"/>
<protein>
    <recommendedName>
        <fullName evidence="6">RNA polymerase sigma factor SigI</fullName>
    </recommendedName>
</protein>
<comment type="function">
    <text evidence="6">Sigma factors are initiation factors that promote the attachment of RNA polymerase to specific initiation sites and are then released.</text>
</comment>
<evidence type="ECO:0000259" key="7">
    <source>
        <dbReference type="Pfam" id="PF04542"/>
    </source>
</evidence>
<evidence type="ECO:0000313" key="9">
    <source>
        <dbReference type="Proteomes" id="UP000824128"/>
    </source>
</evidence>
<comment type="activity regulation">
    <text evidence="6">Negatively regulated by the anti-sigma-I factor RsgI.</text>
</comment>
<dbReference type="GO" id="GO:0003677">
    <property type="term" value="F:DNA binding"/>
    <property type="evidence" value="ECO:0007669"/>
    <property type="project" value="UniProtKB-UniRule"/>
</dbReference>
<feature type="domain" description="RNA polymerase sigma-70 region 2" evidence="7">
    <location>
        <begin position="24"/>
        <end position="93"/>
    </location>
</feature>
<dbReference type="PIRSF" id="PIRSF038953">
    <property type="entry name" value="SigI"/>
    <property type="match status" value="1"/>
</dbReference>
<dbReference type="EMBL" id="DVNZ01000008">
    <property type="protein sequence ID" value="HIU93556.1"/>
    <property type="molecule type" value="Genomic_DNA"/>
</dbReference>
<keyword evidence="2 6" id="KW-0805">Transcription regulation</keyword>
<name>A0A9D1N2P2_9FIRM</name>
<dbReference type="InterPro" id="IPR014244">
    <property type="entry name" value="RNA_pol_sigma-I"/>
</dbReference>
<evidence type="ECO:0000256" key="4">
    <source>
        <dbReference type="ARBA" id="ARBA00023125"/>
    </source>
</evidence>